<proteinExistence type="predicted"/>
<accession>A0AC34RQ45</accession>
<organism evidence="1 2">
    <name type="scientific">Panagrolaimus sp. JU765</name>
    <dbReference type="NCBI Taxonomy" id="591449"/>
    <lineage>
        <taxon>Eukaryota</taxon>
        <taxon>Metazoa</taxon>
        <taxon>Ecdysozoa</taxon>
        <taxon>Nematoda</taxon>
        <taxon>Chromadorea</taxon>
        <taxon>Rhabditida</taxon>
        <taxon>Tylenchina</taxon>
        <taxon>Panagrolaimomorpha</taxon>
        <taxon>Panagrolaimoidea</taxon>
        <taxon>Panagrolaimidae</taxon>
        <taxon>Panagrolaimus</taxon>
    </lineage>
</organism>
<sequence length="525" mass="58913">MGTPKTKWFTIILIFGLFLLALSGVVHWMITPMITNRVLDAEYIGYDKNGSYNHMTQSWATPAYEMKLEIYLFNVVNPAEVIKGARPNLTEKGPYTFIEKQSKKFNISGDRQRVVYKNNHLYYFSESHSCPTCLLDDKVTVPNILLQKLVDYAGTSTVLRFAIETLAKIENETAFITVRVGDLLFDGYKDTLITNICNKPLIKPICKSLDVPDKIGIFYGQNNTEDGAYEIDTGLKDHAFIGKVYSWNNMTSLPNTTWYGPRAREIRGTDGQLFKPFLQQNEVLSIFVTQVCRVVEMQVKSQGEFRNIKTFNYEPADSMNNITLQKLLGFCNPDAPRFFDDVLVQPKNCSPVGLMDISSCNPAKARIYISQPYFYNCPAALHLAVDGLRPPTEDDRTFVQIEPTAGVVVRAIRKSQLNLGVVKGNIQFLSQMKDTIIPMLWLNETALIDPDTENMIHQLSSVMKILPMIVICALAVGGFCFIGGVAAIVVSNCMTTTDVPLLSEEDDEVEETSIPIINASTNEVH</sequence>
<reference evidence="2" key="1">
    <citation type="submission" date="2022-11" db="UniProtKB">
        <authorList>
            <consortium name="WormBaseParasite"/>
        </authorList>
    </citation>
    <scope>IDENTIFICATION</scope>
</reference>
<evidence type="ECO:0000313" key="1">
    <source>
        <dbReference type="Proteomes" id="UP000887576"/>
    </source>
</evidence>
<dbReference type="Proteomes" id="UP000887576">
    <property type="component" value="Unplaced"/>
</dbReference>
<evidence type="ECO:0000313" key="2">
    <source>
        <dbReference type="WBParaSite" id="JU765_v2.g916.t1"/>
    </source>
</evidence>
<dbReference type="WBParaSite" id="JU765_v2.g916.t1">
    <property type="protein sequence ID" value="JU765_v2.g916.t1"/>
    <property type="gene ID" value="JU765_v2.g916"/>
</dbReference>
<name>A0AC34RQ45_9BILA</name>
<protein>
    <submittedName>
        <fullName evidence="2">Lysosome membrane protein 2</fullName>
    </submittedName>
</protein>